<evidence type="ECO:0000313" key="2">
    <source>
        <dbReference type="Proteomes" id="UP001396334"/>
    </source>
</evidence>
<reference evidence="1 2" key="1">
    <citation type="journal article" date="2024" name="G3 (Bethesda)">
        <title>Genome assembly of Hibiscus sabdariffa L. provides insights into metabolisms of medicinal natural products.</title>
        <authorList>
            <person name="Kim T."/>
        </authorList>
    </citation>
    <scope>NUCLEOTIDE SEQUENCE [LARGE SCALE GENOMIC DNA]</scope>
    <source>
        <strain evidence="1">TK-2024</strain>
        <tissue evidence="1">Old leaves</tissue>
    </source>
</reference>
<gene>
    <name evidence="1" type="ORF">V6N11_048750</name>
</gene>
<evidence type="ECO:0000313" key="1">
    <source>
        <dbReference type="EMBL" id="KAK8992678.1"/>
    </source>
</evidence>
<organism evidence="1 2">
    <name type="scientific">Hibiscus sabdariffa</name>
    <name type="common">roselle</name>
    <dbReference type="NCBI Taxonomy" id="183260"/>
    <lineage>
        <taxon>Eukaryota</taxon>
        <taxon>Viridiplantae</taxon>
        <taxon>Streptophyta</taxon>
        <taxon>Embryophyta</taxon>
        <taxon>Tracheophyta</taxon>
        <taxon>Spermatophyta</taxon>
        <taxon>Magnoliopsida</taxon>
        <taxon>eudicotyledons</taxon>
        <taxon>Gunneridae</taxon>
        <taxon>Pentapetalae</taxon>
        <taxon>rosids</taxon>
        <taxon>malvids</taxon>
        <taxon>Malvales</taxon>
        <taxon>Malvaceae</taxon>
        <taxon>Malvoideae</taxon>
        <taxon>Hibiscus</taxon>
    </lineage>
</organism>
<protein>
    <submittedName>
        <fullName evidence="1">Uncharacterized protein</fullName>
    </submittedName>
</protein>
<sequence>MYVNCESPLNIDDHSLMEVLMTKEDAAKIEGLDEVVSVEPFLGVHKFCDSPPRPEPNQLRFIGNFW</sequence>
<proteinExistence type="predicted"/>
<accession>A0ABR2PW75</accession>
<dbReference type="EMBL" id="JBBPBN010000050">
    <property type="protein sequence ID" value="KAK8992678.1"/>
    <property type="molecule type" value="Genomic_DNA"/>
</dbReference>
<dbReference type="Proteomes" id="UP001396334">
    <property type="component" value="Unassembled WGS sequence"/>
</dbReference>
<comment type="caution">
    <text evidence="1">The sequence shown here is derived from an EMBL/GenBank/DDBJ whole genome shotgun (WGS) entry which is preliminary data.</text>
</comment>
<name>A0ABR2PW75_9ROSI</name>
<keyword evidence="2" id="KW-1185">Reference proteome</keyword>